<dbReference type="PANTHER" id="PTHR43612">
    <property type="entry name" value="TRIFUNCTIONAL ENZYME SUBUNIT ALPHA"/>
    <property type="match status" value="1"/>
</dbReference>
<dbReference type="InterPro" id="IPR018376">
    <property type="entry name" value="Enoyl-CoA_hyd/isom_CS"/>
</dbReference>
<evidence type="ECO:0000256" key="11">
    <source>
        <dbReference type="ARBA" id="ARBA00023268"/>
    </source>
</evidence>
<evidence type="ECO:0000256" key="9">
    <source>
        <dbReference type="ARBA" id="ARBA00023098"/>
    </source>
</evidence>
<dbReference type="InterPro" id="IPR029045">
    <property type="entry name" value="ClpP/crotonase-like_dom_sf"/>
</dbReference>
<evidence type="ECO:0000256" key="1">
    <source>
        <dbReference type="ARBA" id="ARBA00000469"/>
    </source>
</evidence>
<comment type="pathway">
    <text evidence="2">Lipid metabolism; fatty acid beta-oxidation.</text>
</comment>
<dbReference type="Pfam" id="PF00378">
    <property type="entry name" value="ECH_1"/>
    <property type="match status" value="1"/>
</dbReference>
<name>A0ABQ7R2D9_PLUXY</name>
<evidence type="ECO:0000256" key="10">
    <source>
        <dbReference type="ARBA" id="ARBA00023239"/>
    </source>
</evidence>
<keyword evidence="7" id="KW-0560">Oxidoreductase</keyword>
<dbReference type="InterPro" id="IPR006176">
    <property type="entry name" value="3-OHacyl-CoA_DH_NAD-bd"/>
</dbReference>
<evidence type="ECO:0000256" key="4">
    <source>
        <dbReference type="ARBA" id="ARBA00008750"/>
    </source>
</evidence>
<evidence type="ECO:0000256" key="3">
    <source>
        <dbReference type="ARBA" id="ARBA00007005"/>
    </source>
</evidence>
<dbReference type="InterPro" id="IPR006108">
    <property type="entry name" value="3HC_DH_C"/>
</dbReference>
<keyword evidence="11" id="KW-0511">Multifunctional enzyme</keyword>
<dbReference type="SUPFAM" id="SSF51735">
    <property type="entry name" value="NAD(P)-binding Rossmann-fold domains"/>
    <property type="match status" value="1"/>
</dbReference>
<evidence type="ECO:0000256" key="13">
    <source>
        <dbReference type="ARBA" id="ARBA00048361"/>
    </source>
</evidence>
<dbReference type="InterPro" id="IPR012803">
    <property type="entry name" value="Fa_ox_alpha_mit"/>
</dbReference>
<dbReference type="NCBIfam" id="TIGR02441">
    <property type="entry name" value="fa_ox_alpha_mit"/>
    <property type="match status" value="1"/>
</dbReference>
<keyword evidence="9" id="KW-0443">Lipid metabolism</keyword>
<comment type="caution">
    <text evidence="17">The sequence shown here is derived from an EMBL/GenBank/DDBJ whole genome shotgun (WGS) entry which is preliminary data.</text>
</comment>
<evidence type="ECO:0000256" key="2">
    <source>
        <dbReference type="ARBA" id="ARBA00005005"/>
    </source>
</evidence>
<dbReference type="InterPro" id="IPR036291">
    <property type="entry name" value="NAD(P)-bd_dom_sf"/>
</dbReference>
<evidence type="ECO:0000313" key="18">
    <source>
        <dbReference type="Proteomes" id="UP000823941"/>
    </source>
</evidence>
<dbReference type="PROSITE" id="PS00166">
    <property type="entry name" value="ENOYL_COA_HYDRATASE"/>
    <property type="match status" value="1"/>
</dbReference>
<comment type="catalytic activity">
    <reaction evidence="1">
        <text>(3S)-hydroxyhexadecanoyl-CoA = (2E)-hexadecenoyl-CoA + H2O</text>
        <dbReference type="Rhea" id="RHEA:31163"/>
        <dbReference type="ChEBI" id="CHEBI:15377"/>
        <dbReference type="ChEBI" id="CHEBI:61526"/>
        <dbReference type="ChEBI" id="CHEBI:62613"/>
    </reaction>
    <physiologicalReaction direction="right-to-left" evidence="1">
        <dbReference type="Rhea" id="RHEA:31165"/>
    </physiologicalReaction>
</comment>
<proteinExistence type="inferred from homology"/>
<sequence length="762" mass="81861">MANHKLLGALKFLKKRESLKFVNGLQTRSYAAGASQVHTRCKNVNGVYVVTLDSPNVKVNSLNTAVMDEVRNIVNEVESNPAIEAVVLISGKPGVFIAGADIGMIESCKTKEEVVTLSKSGHEIFRKIETSRKPYIAAVQGSCLGGGLETALACHYRIAVKDSKTGFGLPEVMLGLLPGGGGTQRMPKLTSIPTTLDLALTGKTVKADKAKKLGIVDLIVSPLGPGNGTPAENTARYLEHVAVMVAKEITAGRIKIDRSKKGLVNKITETVMGFDFIKDIIFKKAKEQVMKASRGLYPAPLKILEVVRTGVDKGAAAGYEAEAQAFGELAMTPQSKGLIGLFRGQTECKKNRFGKAQVDVKTIGVLGAGLMGAGIVQVSIDKGYHVVLKDATNAGLYRGVGQIQNGLVNAVKRKRISSLQKDMFIGKLVPTLDYAKFSTADCVIEAVFEDINIKHKVIKEMEAVVPKHCIIATNTSAIPITKIAAGSSRPEKVIGMHYFSPVDKMQLLEIIRHPGTSDDTAAAAVAIGLKQGKVVITVGDGPGFYTTRILSTMLSEAVRLLQEGVDPKELDKMTTQFGFPVGAATLADEVGIDVGSHIAADLSKAFGDRIAGGDLGIMQDLVKAGFMGRKSGKGFYVYEKGTKNRDVNQDVIQLLKSKYSLEPKGANTVEDQQLRMVSRFVNEAVLSLEEKILHNPLEGDVGAVFGLGFPPFSGGPFRWVDQFGADKLVKKMEEFQGLYGAPFKPAQTLIDMAKNNTKFHNN</sequence>
<dbReference type="EC" id="4.2.1.17" evidence="5"/>
<dbReference type="InterPro" id="IPR001753">
    <property type="entry name" value="Enoyl-CoA_hydra/iso"/>
</dbReference>
<evidence type="ECO:0000256" key="7">
    <source>
        <dbReference type="ARBA" id="ARBA00023002"/>
    </source>
</evidence>
<dbReference type="EMBL" id="JAHIBW010000004">
    <property type="protein sequence ID" value="KAG7311470.1"/>
    <property type="molecule type" value="Genomic_DNA"/>
</dbReference>
<comment type="catalytic activity">
    <reaction evidence="12">
        <text>(3S)-hydroxyhexadecanoyl-CoA + NAD(+) = 3-oxohexadecanoyl-CoA + NADH + H(+)</text>
        <dbReference type="Rhea" id="RHEA:31159"/>
        <dbReference type="ChEBI" id="CHEBI:15378"/>
        <dbReference type="ChEBI" id="CHEBI:57349"/>
        <dbReference type="ChEBI" id="CHEBI:57540"/>
        <dbReference type="ChEBI" id="CHEBI:57945"/>
        <dbReference type="ChEBI" id="CHEBI:62613"/>
    </reaction>
    <physiologicalReaction direction="left-to-right" evidence="12">
        <dbReference type="Rhea" id="RHEA:31160"/>
    </physiologicalReaction>
</comment>
<dbReference type="SUPFAM" id="SSF52096">
    <property type="entry name" value="ClpP/crotonase"/>
    <property type="match status" value="1"/>
</dbReference>
<evidence type="ECO:0000259" key="15">
    <source>
        <dbReference type="Pfam" id="PF00725"/>
    </source>
</evidence>
<dbReference type="InterPro" id="IPR008927">
    <property type="entry name" value="6-PGluconate_DH-like_C_sf"/>
</dbReference>
<gene>
    <name evidence="17" type="ORF">JYU34_002512</name>
</gene>
<comment type="similarity">
    <text evidence="14">Belongs to the enoyl-CoA hydratase/isomerase family.</text>
</comment>
<dbReference type="InterPro" id="IPR050136">
    <property type="entry name" value="FA_oxidation_alpha_subunit"/>
</dbReference>
<evidence type="ECO:0000259" key="16">
    <source>
        <dbReference type="Pfam" id="PF02737"/>
    </source>
</evidence>
<comment type="similarity">
    <text evidence="4">In the N-terminal section; belongs to the enoyl-CoA hydratase/isomerase family.</text>
</comment>
<dbReference type="Pfam" id="PF00725">
    <property type="entry name" value="3HCDH"/>
    <property type="match status" value="1"/>
</dbReference>
<evidence type="ECO:0000256" key="6">
    <source>
        <dbReference type="ARBA" id="ARBA00022832"/>
    </source>
</evidence>
<comment type="similarity">
    <text evidence="3">In the central section; belongs to the 3-hydroxyacyl-CoA dehydrogenase family.</text>
</comment>
<feature type="domain" description="3-hydroxyacyl-CoA dehydrogenase C-terminal" evidence="15">
    <location>
        <begin position="543"/>
        <end position="638"/>
    </location>
</feature>
<comment type="catalytic activity">
    <reaction evidence="13">
        <text>(3S)-hydroxydecanoyl-CoA + NAD(+) = 3-oxodecanoyl-CoA + NADH + H(+)</text>
        <dbReference type="Rhea" id="RHEA:31187"/>
        <dbReference type="ChEBI" id="CHEBI:15378"/>
        <dbReference type="ChEBI" id="CHEBI:57540"/>
        <dbReference type="ChEBI" id="CHEBI:57945"/>
        <dbReference type="ChEBI" id="CHEBI:62548"/>
        <dbReference type="ChEBI" id="CHEBI:62616"/>
    </reaction>
    <physiologicalReaction direction="left-to-right" evidence="13">
        <dbReference type="Rhea" id="RHEA:31188"/>
    </physiologicalReaction>
</comment>
<reference evidence="17 18" key="1">
    <citation type="submission" date="2021-06" db="EMBL/GenBank/DDBJ databases">
        <title>A haploid diamondback moth (Plutella xylostella L.) genome assembly resolves 31 chromosomes and identifies a diamide resistance mutation.</title>
        <authorList>
            <person name="Ward C.M."/>
            <person name="Perry K.D."/>
            <person name="Baker G."/>
            <person name="Powis K."/>
            <person name="Heckel D.G."/>
            <person name="Baxter S.W."/>
        </authorList>
    </citation>
    <scope>NUCLEOTIDE SEQUENCE [LARGE SCALE GENOMIC DNA]</scope>
    <source>
        <strain evidence="17 18">LV</strain>
        <tissue evidence="17">Single pupa</tissue>
    </source>
</reference>
<dbReference type="Proteomes" id="UP000823941">
    <property type="component" value="Chromosome 4"/>
</dbReference>
<keyword evidence="10" id="KW-0456">Lyase</keyword>
<dbReference type="Gene3D" id="3.40.50.720">
    <property type="entry name" value="NAD(P)-binding Rossmann-like Domain"/>
    <property type="match status" value="1"/>
</dbReference>
<evidence type="ECO:0000256" key="12">
    <source>
        <dbReference type="ARBA" id="ARBA00047613"/>
    </source>
</evidence>
<evidence type="ECO:0000256" key="5">
    <source>
        <dbReference type="ARBA" id="ARBA00012076"/>
    </source>
</evidence>
<evidence type="ECO:0000256" key="8">
    <source>
        <dbReference type="ARBA" id="ARBA00023027"/>
    </source>
</evidence>
<protein>
    <recommendedName>
        <fullName evidence="5">enoyl-CoA hydratase</fullName>
        <ecNumber evidence="5">4.2.1.17</ecNumber>
    </recommendedName>
</protein>
<dbReference type="Gene3D" id="3.90.226.10">
    <property type="entry name" value="2-enoyl-CoA Hydratase, Chain A, domain 1"/>
    <property type="match status" value="1"/>
</dbReference>
<dbReference type="Gene3D" id="1.10.1040.50">
    <property type="match status" value="1"/>
</dbReference>
<keyword evidence="6" id="KW-0276">Fatty acid metabolism</keyword>
<dbReference type="SUPFAM" id="SSF48179">
    <property type="entry name" value="6-phosphogluconate dehydrogenase C-terminal domain-like"/>
    <property type="match status" value="2"/>
</dbReference>
<dbReference type="Pfam" id="PF02737">
    <property type="entry name" value="3HCDH_N"/>
    <property type="match status" value="1"/>
</dbReference>
<accession>A0ABQ7R2D9</accession>
<dbReference type="CDD" id="cd06558">
    <property type="entry name" value="crotonase-like"/>
    <property type="match status" value="1"/>
</dbReference>
<dbReference type="PANTHER" id="PTHR43612:SF3">
    <property type="entry name" value="TRIFUNCTIONAL ENZYME SUBUNIT ALPHA, MITOCHONDRIAL"/>
    <property type="match status" value="1"/>
</dbReference>
<keyword evidence="18" id="KW-1185">Reference proteome</keyword>
<feature type="domain" description="3-hydroxyacyl-CoA dehydrogenase NAD binding" evidence="16">
    <location>
        <begin position="362"/>
        <end position="540"/>
    </location>
</feature>
<keyword evidence="8" id="KW-0520">NAD</keyword>
<evidence type="ECO:0000313" key="17">
    <source>
        <dbReference type="EMBL" id="KAG7311470.1"/>
    </source>
</evidence>
<organism evidence="17 18">
    <name type="scientific">Plutella xylostella</name>
    <name type="common">Diamondback moth</name>
    <name type="synonym">Plutella maculipennis</name>
    <dbReference type="NCBI Taxonomy" id="51655"/>
    <lineage>
        <taxon>Eukaryota</taxon>
        <taxon>Metazoa</taxon>
        <taxon>Ecdysozoa</taxon>
        <taxon>Arthropoda</taxon>
        <taxon>Hexapoda</taxon>
        <taxon>Insecta</taxon>
        <taxon>Pterygota</taxon>
        <taxon>Neoptera</taxon>
        <taxon>Endopterygota</taxon>
        <taxon>Lepidoptera</taxon>
        <taxon>Glossata</taxon>
        <taxon>Ditrysia</taxon>
        <taxon>Yponomeutoidea</taxon>
        <taxon>Plutellidae</taxon>
        <taxon>Plutella</taxon>
    </lineage>
</organism>
<evidence type="ECO:0000256" key="14">
    <source>
        <dbReference type="RuleBase" id="RU003707"/>
    </source>
</evidence>